<evidence type="ECO:0000313" key="2">
    <source>
        <dbReference type="EMBL" id="KAI5413833.1"/>
    </source>
</evidence>
<name>A0A9D5ANW7_PEA</name>
<dbReference type="Gramene" id="Psat5g294760.1">
    <property type="protein sequence ID" value="Psat5g294760.1.cds"/>
    <property type="gene ID" value="Psat5g294760"/>
</dbReference>
<dbReference type="Gramene" id="Psat05G0811400-T1">
    <property type="protein sequence ID" value="KAI5413844.1"/>
    <property type="gene ID" value="KIW84_058114"/>
</dbReference>
<comment type="caution">
    <text evidence="3">The sequence shown here is derived from an EMBL/GenBank/DDBJ whole genome shotgun (WGS) entry which is preliminary data.</text>
</comment>
<dbReference type="PANTHER" id="PTHR36328:SF1">
    <property type="entry name" value="TRANSMEMBRANE PROTEIN"/>
    <property type="match status" value="1"/>
</dbReference>
<accession>A0A9D5ANW7</accession>
<dbReference type="AlphaFoldDB" id="A0A9D5ANW7"/>
<keyword evidence="1" id="KW-0732">Signal</keyword>
<dbReference type="EMBL" id="JAMSHJ010000005">
    <property type="protein sequence ID" value="KAI5413833.1"/>
    <property type="molecule type" value="Genomic_DNA"/>
</dbReference>
<dbReference type="Gramene" id="PSAT_LOCUS19313_t1">
    <property type="protein sequence ID" value="CAL5199970.1"/>
    <property type="gene ID" value="PSAT_LOCUS19313"/>
</dbReference>
<keyword evidence="4" id="KW-1185">Reference proteome</keyword>
<dbReference type="PANTHER" id="PTHR36328">
    <property type="entry name" value="TRANSMEMBRANE PROTEIN"/>
    <property type="match status" value="1"/>
</dbReference>
<dbReference type="EMBL" id="JAMSHJ010000005">
    <property type="protein sequence ID" value="KAI5413844.1"/>
    <property type="molecule type" value="Genomic_DNA"/>
</dbReference>
<dbReference type="Gramene" id="Psat05G0810800-T1">
    <property type="protein sequence ID" value="KAI5413833.1"/>
    <property type="gene ID" value="KIW84_058108"/>
</dbReference>
<sequence>MATNSLKFTLMTVFIFAMALSATLPCDAARDLVAVNKVICIQCVCCTPPPPGTCCSKCCASSSPPQTQTIGQSP</sequence>
<evidence type="ECO:0000313" key="3">
    <source>
        <dbReference type="EMBL" id="KAI5413844.1"/>
    </source>
</evidence>
<proteinExistence type="predicted"/>
<protein>
    <submittedName>
        <fullName evidence="3">Uncharacterized protein</fullName>
    </submittedName>
</protein>
<evidence type="ECO:0000256" key="1">
    <source>
        <dbReference type="SAM" id="SignalP"/>
    </source>
</evidence>
<gene>
    <name evidence="2" type="ORF">KIW84_058108</name>
    <name evidence="3" type="ORF">KIW84_058114</name>
</gene>
<dbReference type="Proteomes" id="UP001058974">
    <property type="component" value="Chromosome 5"/>
</dbReference>
<dbReference type="Gramene" id="PSAT_LOCUS19317_t1">
    <property type="protein sequence ID" value="CAL5199975.1"/>
    <property type="gene ID" value="PSAT_LOCUS19317"/>
</dbReference>
<reference evidence="3 4" key="1">
    <citation type="journal article" date="2022" name="Nat. Genet.">
        <title>Improved pea reference genome and pan-genome highlight genomic features and evolutionary characteristics.</title>
        <authorList>
            <person name="Yang T."/>
            <person name="Liu R."/>
            <person name="Luo Y."/>
            <person name="Hu S."/>
            <person name="Wang D."/>
            <person name="Wang C."/>
            <person name="Pandey M.K."/>
            <person name="Ge S."/>
            <person name="Xu Q."/>
            <person name="Li N."/>
            <person name="Li G."/>
            <person name="Huang Y."/>
            <person name="Saxena R.K."/>
            <person name="Ji Y."/>
            <person name="Li M."/>
            <person name="Yan X."/>
            <person name="He Y."/>
            <person name="Liu Y."/>
            <person name="Wang X."/>
            <person name="Xiang C."/>
            <person name="Varshney R.K."/>
            <person name="Ding H."/>
            <person name="Gao S."/>
            <person name="Zong X."/>
        </authorList>
    </citation>
    <scope>NUCLEOTIDE SEQUENCE [LARGE SCALE GENOMIC DNA]</scope>
    <source>
        <strain evidence="3 4">cv. Zhongwan 6</strain>
    </source>
</reference>
<organism evidence="3 4">
    <name type="scientific">Pisum sativum</name>
    <name type="common">Garden pea</name>
    <name type="synonym">Lathyrus oleraceus</name>
    <dbReference type="NCBI Taxonomy" id="3888"/>
    <lineage>
        <taxon>Eukaryota</taxon>
        <taxon>Viridiplantae</taxon>
        <taxon>Streptophyta</taxon>
        <taxon>Embryophyta</taxon>
        <taxon>Tracheophyta</taxon>
        <taxon>Spermatophyta</taxon>
        <taxon>Magnoliopsida</taxon>
        <taxon>eudicotyledons</taxon>
        <taxon>Gunneridae</taxon>
        <taxon>Pentapetalae</taxon>
        <taxon>rosids</taxon>
        <taxon>fabids</taxon>
        <taxon>Fabales</taxon>
        <taxon>Fabaceae</taxon>
        <taxon>Papilionoideae</taxon>
        <taxon>50 kb inversion clade</taxon>
        <taxon>NPAAA clade</taxon>
        <taxon>Hologalegina</taxon>
        <taxon>IRL clade</taxon>
        <taxon>Fabeae</taxon>
        <taxon>Lathyrus</taxon>
    </lineage>
</organism>
<feature type="chain" id="PRO_5040045612" evidence="1">
    <location>
        <begin position="29"/>
        <end position="74"/>
    </location>
</feature>
<evidence type="ECO:0000313" key="4">
    <source>
        <dbReference type="Proteomes" id="UP001058974"/>
    </source>
</evidence>
<feature type="signal peptide" evidence="1">
    <location>
        <begin position="1"/>
        <end position="28"/>
    </location>
</feature>